<dbReference type="EMBL" id="AKHW03000640">
    <property type="protein sequence ID" value="KYO44951.1"/>
    <property type="molecule type" value="Genomic_DNA"/>
</dbReference>
<name>A0A151P792_ALLMI</name>
<evidence type="ECO:0000256" key="1">
    <source>
        <dbReference type="SAM" id="Phobius"/>
    </source>
</evidence>
<keyword evidence="1" id="KW-1133">Transmembrane helix</keyword>
<sequence>MKPPSLFIFPSIFAIYIISYSNSLDRLYLSSYLHEPNCYSAWVSHSHHSDNIPLNFANRQNAVTHL</sequence>
<keyword evidence="1" id="KW-0812">Transmembrane</keyword>
<dbReference type="AlphaFoldDB" id="A0A151P792"/>
<dbReference type="Proteomes" id="UP000050525">
    <property type="component" value="Unassembled WGS sequence"/>
</dbReference>
<organism evidence="2 3">
    <name type="scientific">Alligator mississippiensis</name>
    <name type="common">American alligator</name>
    <dbReference type="NCBI Taxonomy" id="8496"/>
    <lineage>
        <taxon>Eukaryota</taxon>
        <taxon>Metazoa</taxon>
        <taxon>Chordata</taxon>
        <taxon>Craniata</taxon>
        <taxon>Vertebrata</taxon>
        <taxon>Euteleostomi</taxon>
        <taxon>Archelosauria</taxon>
        <taxon>Archosauria</taxon>
        <taxon>Crocodylia</taxon>
        <taxon>Alligatoridae</taxon>
        <taxon>Alligatorinae</taxon>
        <taxon>Alligator</taxon>
    </lineage>
</organism>
<protein>
    <submittedName>
        <fullName evidence="2">Uncharacterized protein</fullName>
    </submittedName>
</protein>
<evidence type="ECO:0000313" key="2">
    <source>
        <dbReference type="EMBL" id="KYO44951.1"/>
    </source>
</evidence>
<proteinExistence type="predicted"/>
<keyword evidence="1" id="KW-0472">Membrane</keyword>
<comment type="caution">
    <text evidence="2">The sequence shown here is derived from an EMBL/GenBank/DDBJ whole genome shotgun (WGS) entry which is preliminary data.</text>
</comment>
<keyword evidence="3" id="KW-1185">Reference proteome</keyword>
<feature type="transmembrane region" description="Helical" evidence="1">
    <location>
        <begin position="6"/>
        <end position="24"/>
    </location>
</feature>
<accession>A0A151P792</accession>
<gene>
    <name evidence="2" type="ORF">Y1Q_0023012</name>
</gene>
<evidence type="ECO:0000313" key="3">
    <source>
        <dbReference type="Proteomes" id="UP000050525"/>
    </source>
</evidence>
<reference evidence="2 3" key="1">
    <citation type="journal article" date="2012" name="Genome Biol.">
        <title>Sequencing three crocodilian genomes to illuminate the evolution of archosaurs and amniotes.</title>
        <authorList>
            <person name="St John J.A."/>
            <person name="Braun E.L."/>
            <person name="Isberg S.R."/>
            <person name="Miles L.G."/>
            <person name="Chong A.Y."/>
            <person name="Gongora J."/>
            <person name="Dalzell P."/>
            <person name="Moran C."/>
            <person name="Bed'hom B."/>
            <person name="Abzhanov A."/>
            <person name="Burgess S.C."/>
            <person name="Cooksey A.M."/>
            <person name="Castoe T.A."/>
            <person name="Crawford N.G."/>
            <person name="Densmore L.D."/>
            <person name="Drew J.C."/>
            <person name="Edwards S.V."/>
            <person name="Faircloth B.C."/>
            <person name="Fujita M.K."/>
            <person name="Greenwold M.J."/>
            <person name="Hoffmann F.G."/>
            <person name="Howard J.M."/>
            <person name="Iguchi T."/>
            <person name="Janes D.E."/>
            <person name="Khan S.Y."/>
            <person name="Kohno S."/>
            <person name="de Koning A.J."/>
            <person name="Lance S.L."/>
            <person name="McCarthy F.M."/>
            <person name="McCormack J.E."/>
            <person name="Merchant M.E."/>
            <person name="Peterson D.G."/>
            <person name="Pollock D.D."/>
            <person name="Pourmand N."/>
            <person name="Raney B.J."/>
            <person name="Roessler K.A."/>
            <person name="Sanford J.R."/>
            <person name="Sawyer R.H."/>
            <person name="Schmidt C.J."/>
            <person name="Triplett E.W."/>
            <person name="Tuberville T.D."/>
            <person name="Venegas-Anaya M."/>
            <person name="Howard J.T."/>
            <person name="Jarvis E.D."/>
            <person name="Guillette L.J.Jr."/>
            <person name="Glenn T.C."/>
            <person name="Green R.E."/>
            <person name="Ray D.A."/>
        </authorList>
    </citation>
    <scope>NUCLEOTIDE SEQUENCE [LARGE SCALE GENOMIC DNA]</scope>
    <source>
        <strain evidence="2">KSC_2009_1</strain>
    </source>
</reference>